<proteinExistence type="predicted"/>
<organism evidence="2 3">
    <name type="scientific">Pseudomonas monsensis</name>
    <dbReference type="NCBI Taxonomy" id="2745509"/>
    <lineage>
        <taxon>Bacteria</taxon>
        <taxon>Pseudomonadati</taxon>
        <taxon>Pseudomonadota</taxon>
        <taxon>Gammaproteobacteria</taxon>
        <taxon>Pseudomonadales</taxon>
        <taxon>Pseudomonadaceae</taxon>
        <taxon>Pseudomonas</taxon>
    </lineage>
</organism>
<dbReference type="EMBL" id="JANIGP010000018">
    <property type="protein sequence ID" value="MCY0110725.1"/>
    <property type="molecule type" value="Genomic_DNA"/>
</dbReference>
<gene>
    <name evidence="2" type="ORF">NQF78_20675</name>
</gene>
<dbReference type="RefSeq" id="WP_267804676.1">
    <property type="nucleotide sequence ID" value="NZ_JANIGP010000018.1"/>
</dbReference>
<evidence type="ECO:0000313" key="3">
    <source>
        <dbReference type="Proteomes" id="UP001207830"/>
    </source>
</evidence>
<protein>
    <submittedName>
        <fullName evidence="2">Phage tail protein</fullName>
    </submittedName>
</protein>
<dbReference type="InterPro" id="IPR022225">
    <property type="entry name" value="Phage_tail_fibre_N"/>
</dbReference>
<accession>A0ABT3YZ42</accession>
<name>A0ABT3YZ42_9PSED</name>
<dbReference type="Pfam" id="PF12571">
    <property type="entry name" value="Phage_tail_fib"/>
    <property type="match status" value="1"/>
</dbReference>
<dbReference type="Proteomes" id="UP001207830">
    <property type="component" value="Unassembled WGS sequence"/>
</dbReference>
<dbReference type="SUPFAM" id="SSF88874">
    <property type="entry name" value="Receptor-binding domain of short tail fibre protein gp12"/>
    <property type="match status" value="1"/>
</dbReference>
<keyword evidence="3" id="KW-1185">Reference proteome</keyword>
<sequence length="621" mass="67334">MGASITLAGESLIAQKHAALQPLKVVRFIYAHVPNLDVNGPVDRAAPKPVANQIVYVYDIPGEQAGYVNPNQVVYSSQIGSDVGDWDFNWIGLETDEGVLFAVSYVPLQIKRCNIPPLQIGNNLTRNFLVAFDGAQALTGITIDASTWQHDFTVRLAGIDERERLSNRDIFGRACFFGSALQVEKVNGGYQLKPGAAYIEGIRLVRSSASPVVPPGFPTTVWLDIALQRELSDVVAECSVVFGEERADYTDGTGVRHYCVPIADLPNTNSVIDRRPVEPITGPLVTHFAARVGDYPDLRARATTKDDVDLGNLPNAKSDSLVLDDSESLATSKAVARLWKSICVQVTHTAVNRVLTAAERGLVVVDAGTDGRTITLPVSNAELGVVDFIVRRADNSGNRVVVQASGNNRIKFHTHLNPEGYRFLVLMGAGDWWHLRSDGAGYWWPVGRYDTTTLGRVVFESTRLFAPGGYGPLNGGLFNRAEWPWLWDHAALSGLAVTEATRYGYEGGWTIGDGVSTFRGPEARAQFLRVLDEAKGMDYGRAPGSSQVDTMQNITGGISETGTSLQSGYGAFAVGSSGSGFWTGPTNYGTDIFTFDASRVVRTSNETRPTNIAYPGRIKLI</sequence>
<evidence type="ECO:0000313" key="2">
    <source>
        <dbReference type="EMBL" id="MCY0110725.1"/>
    </source>
</evidence>
<reference evidence="2 3" key="1">
    <citation type="submission" date="2022-07" db="EMBL/GenBank/DDBJ databases">
        <title>Characterization of plant growth promoting rhizobacteria (PGPR) for use as bioinoculants in agriculture.</title>
        <authorList>
            <person name="Hassen A.I."/>
            <person name="Pierneef R."/>
        </authorList>
    </citation>
    <scope>NUCLEOTIDE SEQUENCE [LARGE SCALE GENOMIC DNA]</scope>
    <source>
        <strain evidence="2 3">SARCC-3054</strain>
    </source>
</reference>
<evidence type="ECO:0000259" key="1">
    <source>
        <dbReference type="Pfam" id="PF12571"/>
    </source>
</evidence>
<comment type="caution">
    <text evidence="2">The sequence shown here is derived from an EMBL/GenBank/DDBJ whole genome shotgun (WGS) entry which is preliminary data.</text>
</comment>
<feature type="domain" description="Phage tail fibre protein N-terminal" evidence="1">
    <location>
        <begin position="3"/>
        <end position="160"/>
    </location>
</feature>